<accession>A0A098VU70</accession>
<dbReference type="GO" id="GO:0000334">
    <property type="term" value="F:3-hydroxyanthranilate 3,4-dioxygenase activity"/>
    <property type="evidence" value="ECO:0007669"/>
    <property type="project" value="InterPro"/>
</dbReference>
<dbReference type="OrthoDB" id="204928at2759"/>
<gene>
    <name evidence="5" type="ORF">DI09_168p40</name>
</gene>
<dbReference type="VEuPathDB" id="MicrosporidiaDB:DI09_168p40"/>
<dbReference type="Gene3D" id="2.60.120.10">
    <property type="entry name" value="Jelly Rolls"/>
    <property type="match status" value="1"/>
</dbReference>
<protein>
    <submittedName>
        <fullName evidence="5">Uncharacterized protein</fullName>
    </submittedName>
</protein>
<dbReference type="GO" id="GO:0005506">
    <property type="term" value="F:iron ion binding"/>
    <property type="evidence" value="ECO:0007669"/>
    <property type="project" value="InterPro"/>
</dbReference>
<sequence length="74" mass="8024">MDSHSVAATVLQNGEDLLLFAVEGPNSRPDYHVNTKELKGSLLLKIIDPDTSEKADIIVPQGSTFLLDSTKICI</sequence>
<dbReference type="HOGENOM" id="CLU_2688334_0_0_1"/>
<evidence type="ECO:0000256" key="3">
    <source>
        <dbReference type="ARBA" id="ARBA00023002"/>
    </source>
</evidence>
<dbReference type="AlphaFoldDB" id="A0A098VU70"/>
<evidence type="ECO:0000256" key="4">
    <source>
        <dbReference type="ARBA" id="ARBA00023004"/>
    </source>
</evidence>
<evidence type="ECO:0000256" key="1">
    <source>
        <dbReference type="ARBA" id="ARBA00022723"/>
    </source>
</evidence>
<dbReference type="Proteomes" id="UP000029725">
    <property type="component" value="Unassembled WGS sequence"/>
</dbReference>
<keyword evidence="6" id="KW-1185">Reference proteome</keyword>
<evidence type="ECO:0000256" key="2">
    <source>
        <dbReference type="ARBA" id="ARBA00022964"/>
    </source>
</evidence>
<evidence type="ECO:0000313" key="6">
    <source>
        <dbReference type="Proteomes" id="UP000029725"/>
    </source>
</evidence>
<dbReference type="InterPro" id="IPR010329">
    <property type="entry name" value="3hydroanth_dOase"/>
</dbReference>
<dbReference type="InterPro" id="IPR014710">
    <property type="entry name" value="RmlC-like_jellyroll"/>
</dbReference>
<organism evidence="5 6">
    <name type="scientific">Mitosporidium daphniae</name>
    <dbReference type="NCBI Taxonomy" id="1485682"/>
    <lineage>
        <taxon>Eukaryota</taxon>
        <taxon>Fungi</taxon>
        <taxon>Fungi incertae sedis</taxon>
        <taxon>Microsporidia</taxon>
        <taxon>Mitosporidium</taxon>
    </lineage>
</organism>
<reference evidence="5 6" key="1">
    <citation type="submission" date="2014-04" db="EMBL/GenBank/DDBJ databases">
        <title>A new species of microsporidia sheds light on the evolution of extreme parasitism.</title>
        <authorList>
            <person name="Haag K.L."/>
            <person name="James T.Y."/>
            <person name="Larsson R."/>
            <person name="Schaer T.M."/>
            <person name="Refardt D."/>
            <person name="Pombert J.-F."/>
            <person name="Ebert D."/>
        </authorList>
    </citation>
    <scope>NUCLEOTIDE SEQUENCE [LARGE SCALE GENOMIC DNA]</scope>
    <source>
        <strain evidence="5 6">UGP3</strain>
        <tissue evidence="5">Spores</tissue>
    </source>
</reference>
<dbReference type="GeneID" id="25258621"/>
<keyword evidence="2" id="KW-0223">Dioxygenase</keyword>
<comment type="caution">
    <text evidence="5">The sequence shown here is derived from an EMBL/GenBank/DDBJ whole genome shotgun (WGS) entry which is preliminary data.</text>
</comment>
<dbReference type="RefSeq" id="XP_013238931.1">
    <property type="nucleotide sequence ID" value="XM_013383477.1"/>
</dbReference>
<dbReference type="Pfam" id="PF06052">
    <property type="entry name" value="3-HAO"/>
    <property type="match status" value="1"/>
</dbReference>
<evidence type="ECO:0000313" key="5">
    <source>
        <dbReference type="EMBL" id="KGG52495.1"/>
    </source>
</evidence>
<keyword evidence="3" id="KW-0560">Oxidoreductase</keyword>
<proteinExistence type="predicted"/>
<keyword evidence="1" id="KW-0479">Metal-binding</keyword>
<keyword evidence="4" id="KW-0408">Iron</keyword>
<name>A0A098VU70_9MICR</name>
<dbReference type="EMBL" id="JMKJ01000075">
    <property type="protein sequence ID" value="KGG52495.1"/>
    <property type="molecule type" value="Genomic_DNA"/>
</dbReference>